<dbReference type="GO" id="GO:0016747">
    <property type="term" value="F:acyltransferase activity, transferring groups other than amino-acyl groups"/>
    <property type="evidence" value="ECO:0007669"/>
    <property type="project" value="InterPro"/>
</dbReference>
<reference evidence="2 3" key="1">
    <citation type="submission" date="2016-12" db="EMBL/GenBank/DDBJ databases">
        <authorList>
            <person name="Song W.-J."/>
            <person name="Kurnit D.M."/>
        </authorList>
    </citation>
    <scope>NUCLEOTIDE SEQUENCE [LARGE SCALE GENOMIC DNA]</scope>
    <source>
        <strain evidence="2 3">DSM 12503</strain>
    </source>
</reference>
<gene>
    <name evidence="2" type="ORF">SAMN02745217_03289</name>
</gene>
<accession>A0A1M7YG90</accession>
<dbReference type="RefSeq" id="WP_242952391.1">
    <property type="nucleotide sequence ID" value="NZ_FRFD01000009.1"/>
</dbReference>
<evidence type="ECO:0000313" key="2">
    <source>
        <dbReference type="EMBL" id="SHO51623.1"/>
    </source>
</evidence>
<dbReference type="SUPFAM" id="SSF55729">
    <property type="entry name" value="Acyl-CoA N-acyltransferases (Nat)"/>
    <property type="match status" value="1"/>
</dbReference>
<keyword evidence="3" id="KW-1185">Reference proteome</keyword>
<dbReference type="STRING" id="1121345.SAMN02745217_03289"/>
<dbReference type="AlphaFoldDB" id="A0A1M7YG90"/>
<evidence type="ECO:0000313" key="3">
    <source>
        <dbReference type="Proteomes" id="UP000184612"/>
    </source>
</evidence>
<name>A0A1M7YG90_9FIRM</name>
<dbReference type="PANTHER" id="PTHR43792:SF1">
    <property type="entry name" value="N-ACETYLTRANSFERASE DOMAIN-CONTAINING PROTEIN"/>
    <property type="match status" value="1"/>
</dbReference>
<dbReference type="InterPro" id="IPR016181">
    <property type="entry name" value="Acyl_CoA_acyltransferase"/>
</dbReference>
<protein>
    <submittedName>
        <fullName evidence="2">Ribosomal-protein-alanine N-acetyltransferase</fullName>
    </submittedName>
</protein>
<dbReference type="Proteomes" id="UP000184612">
    <property type="component" value="Unassembled WGS sequence"/>
</dbReference>
<dbReference type="Gene3D" id="3.40.630.30">
    <property type="match status" value="1"/>
</dbReference>
<keyword evidence="2" id="KW-0808">Transferase</keyword>
<sequence length="189" mass="22340">MMNILRQMRIETERLVIRPYREEDLEECFKLMQNKELFKYLDMDVMSFEDYKGLFNWLIDCYKIGFDGDFKYSFNITMKESGTHIGWCGIGGVEFEHNQKEIFYLIGREYWGKGYAKEASAALLDYGFNVIGVNEIVGLCKPENIASKKVLENLGLKFRYMVEGLPKEFDFYNGEPFYSLTKEEYLQKT</sequence>
<dbReference type="Pfam" id="PF13302">
    <property type="entry name" value="Acetyltransf_3"/>
    <property type="match status" value="1"/>
</dbReference>
<dbReference type="InterPro" id="IPR000182">
    <property type="entry name" value="GNAT_dom"/>
</dbReference>
<dbReference type="EMBL" id="FRFD01000009">
    <property type="protein sequence ID" value="SHO51623.1"/>
    <property type="molecule type" value="Genomic_DNA"/>
</dbReference>
<proteinExistence type="predicted"/>
<dbReference type="PANTHER" id="PTHR43792">
    <property type="entry name" value="GNAT FAMILY, PUTATIVE (AFU_ORTHOLOGUE AFUA_3G00765)-RELATED-RELATED"/>
    <property type="match status" value="1"/>
</dbReference>
<evidence type="ECO:0000259" key="1">
    <source>
        <dbReference type="PROSITE" id="PS51186"/>
    </source>
</evidence>
<feature type="domain" description="N-acetyltransferase" evidence="1">
    <location>
        <begin position="15"/>
        <end position="178"/>
    </location>
</feature>
<organism evidence="2 3">
    <name type="scientific">Anaerocolumna xylanovorans DSM 12503</name>
    <dbReference type="NCBI Taxonomy" id="1121345"/>
    <lineage>
        <taxon>Bacteria</taxon>
        <taxon>Bacillati</taxon>
        <taxon>Bacillota</taxon>
        <taxon>Clostridia</taxon>
        <taxon>Lachnospirales</taxon>
        <taxon>Lachnospiraceae</taxon>
        <taxon>Anaerocolumna</taxon>
    </lineage>
</organism>
<dbReference type="InterPro" id="IPR051531">
    <property type="entry name" value="N-acetyltransferase"/>
</dbReference>
<dbReference type="PROSITE" id="PS51186">
    <property type="entry name" value="GNAT"/>
    <property type="match status" value="1"/>
</dbReference>